<organism evidence="3 4">
    <name type="scientific">Algisphaera agarilytica</name>
    <dbReference type="NCBI Taxonomy" id="1385975"/>
    <lineage>
        <taxon>Bacteria</taxon>
        <taxon>Pseudomonadati</taxon>
        <taxon>Planctomycetota</taxon>
        <taxon>Phycisphaerae</taxon>
        <taxon>Phycisphaerales</taxon>
        <taxon>Phycisphaeraceae</taxon>
        <taxon>Algisphaera</taxon>
    </lineage>
</organism>
<evidence type="ECO:0000313" key="3">
    <source>
        <dbReference type="EMBL" id="MBB6429046.1"/>
    </source>
</evidence>
<dbReference type="RefSeq" id="WP_184676647.1">
    <property type="nucleotide sequence ID" value="NZ_JACHGY010000001.1"/>
</dbReference>
<dbReference type="Gene3D" id="1.10.260.40">
    <property type="entry name" value="lambda repressor-like DNA-binding domains"/>
    <property type="match status" value="1"/>
</dbReference>
<name>A0A7X0LJX4_9BACT</name>
<keyword evidence="4" id="KW-1185">Reference proteome</keyword>
<protein>
    <submittedName>
        <fullName evidence="3">DNA-binding XRE family transcriptional regulator</fullName>
    </submittedName>
</protein>
<dbReference type="GO" id="GO:0016032">
    <property type="term" value="P:viral process"/>
    <property type="evidence" value="ECO:0007669"/>
    <property type="project" value="InterPro"/>
</dbReference>
<feature type="domain" description="HTH cro/C1-type" evidence="2">
    <location>
        <begin position="84"/>
        <end position="126"/>
    </location>
</feature>
<dbReference type="EMBL" id="JACHGY010000001">
    <property type="protein sequence ID" value="MBB6429046.1"/>
    <property type="molecule type" value="Genomic_DNA"/>
</dbReference>
<dbReference type="Pfam" id="PF04508">
    <property type="entry name" value="Pox_A_type_inc"/>
    <property type="match status" value="1"/>
</dbReference>
<gene>
    <name evidence="3" type="ORF">HNQ40_000852</name>
</gene>
<dbReference type="PROSITE" id="PS50943">
    <property type="entry name" value="HTH_CROC1"/>
    <property type="match status" value="1"/>
</dbReference>
<dbReference type="SUPFAM" id="SSF47413">
    <property type="entry name" value="lambda repressor-like DNA-binding domains"/>
    <property type="match status" value="1"/>
</dbReference>
<dbReference type="InterPro" id="IPR001387">
    <property type="entry name" value="Cro/C1-type_HTH"/>
</dbReference>
<sequence length="147" mass="16883">MPNLNTVLGEEIRRLARKEIRAQVGATQKTVAKYRSEIAELKRRISDLERRLNYVEKQEKKRLGQPASAEESGAKRPRFSPGWVKKHREKLGISAADYGQLVGVSGLTIYNWEKGDSNPREKQLLAWGEIRNLGKREALKRLEMLED</sequence>
<dbReference type="InterPro" id="IPR010982">
    <property type="entry name" value="Lambda_DNA-bd_dom_sf"/>
</dbReference>
<dbReference type="AlphaFoldDB" id="A0A7X0LJX4"/>
<dbReference type="GO" id="GO:0003677">
    <property type="term" value="F:DNA binding"/>
    <property type="evidence" value="ECO:0007669"/>
    <property type="project" value="UniProtKB-KW"/>
</dbReference>
<evidence type="ECO:0000313" key="4">
    <source>
        <dbReference type="Proteomes" id="UP000541810"/>
    </source>
</evidence>
<reference evidence="3 4" key="1">
    <citation type="submission" date="2020-08" db="EMBL/GenBank/DDBJ databases">
        <title>Genomic Encyclopedia of Type Strains, Phase IV (KMG-IV): sequencing the most valuable type-strain genomes for metagenomic binning, comparative biology and taxonomic classification.</title>
        <authorList>
            <person name="Goeker M."/>
        </authorList>
    </citation>
    <scope>NUCLEOTIDE SEQUENCE [LARGE SCALE GENOMIC DNA]</scope>
    <source>
        <strain evidence="3 4">DSM 103725</strain>
    </source>
</reference>
<accession>A0A7X0LJX4</accession>
<dbReference type="InterPro" id="IPR007596">
    <property type="entry name" value="Pox_A_type_inc"/>
</dbReference>
<evidence type="ECO:0000259" key="2">
    <source>
        <dbReference type="PROSITE" id="PS50943"/>
    </source>
</evidence>
<evidence type="ECO:0000256" key="1">
    <source>
        <dbReference type="SAM" id="MobiDB-lite"/>
    </source>
</evidence>
<keyword evidence="3" id="KW-0238">DNA-binding</keyword>
<dbReference type="Pfam" id="PF01381">
    <property type="entry name" value="HTH_3"/>
    <property type="match status" value="1"/>
</dbReference>
<feature type="region of interest" description="Disordered" evidence="1">
    <location>
        <begin position="57"/>
        <end position="81"/>
    </location>
</feature>
<dbReference type="Proteomes" id="UP000541810">
    <property type="component" value="Unassembled WGS sequence"/>
</dbReference>
<comment type="caution">
    <text evidence="3">The sequence shown here is derived from an EMBL/GenBank/DDBJ whole genome shotgun (WGS) entry which is preliminary data.</text>
</comment>
<dbReference type="CDD" id="cd00093">
    <property type="entry name" value="HTH_XRE"/>
    <property type="match status" value="1"/>
</dbReference>
<proteinExistence type="predicted"/>